<dbReference type="InterPro" id="IPR022045">
    <property type="entry name" value="TcdB_toxin_mid/N"/>
</dbReference>
<dbReference type="SUPFAM" id="SSF69318">
    <property type="entry name" value="Integrin alpha N-terminal domain"/>
    <property type="match status" value="1"/>
</dbReference>
<dbReference type="EMBL" id="CP123759">
    <property type="protein sequence ID" value="WGO84475.1"/>
    <property type="molecule type" value="Genomic_DNA"/>
</dbReference>
<dbReference type="Pfam" id="PF12255">
    <property type="entry name" value="TcdB_toxin_midC"/>
    <property type="match status" value="1"/>
</dbReference>
<accession>A0ABY8P4R2</accession>
<dbReference type="Pfam" id="PF12256">
    <property type="entry name" value="TcdB_toxin_midN"/>
    <property type="match status" value="1"/>
</dbReference>
<evidence type="ECO:0000313" key="6">
    <source>
        <dbReference type="EMBL" id="WGO84475.1"/>
    </source>
</evidence>
<feature type="domain" description="Insecticide toxin TcdB middle/C-terminal" evidence="4">
    <location>
        <begin position="871"/>
        <end position="1016"/>
    </location>
</feature>
<evidence type="ECO:0000256" key="1">
    <source>
        <dbReference type="ARBA" id="ARBA00004613"/>
    </source>
</evidence>
<feature type="domain" description="Insecticide toxin TcdB middle/N-terminal" evidence="5">
    <location>
        <begin position="649"/>
        <end position="822"/>
    </location>
</feature>
<dbReference type="Pfam" id="PF03534">
    <property type="entry name" value="SpvB"/>
    <property type="match status" value="1"/>
</dbReference>
<dbReference type="InterPro" id="IPR022044">
    <property type="entry name" value="TcdB_toxin_mid/C"/>
</dbReference>
<comment type="subcellular location">
    <subcellularLocation>
        <location evidence="1">Secreted</location>
    </subcellularLocation>
</comment>
<evidence type="ECO:0000256" key="2">
    <source>
        <dbReference type="ARBA" id="ARBA00022525"/>
    </source>
</evidence>
<proteinExistence type="predicted"/>
<name>A0ABY8P4R2_9GAMM</name>
<dbReference type="PRINTS" id="PR01341">
    <property type="entry name" value="SALSPVBPROT"/>
</dbReference>
<evidence type="ECO:0000259" key="5">
    <source>
        <dbReference type="Pfam" id="PF12256"/>
    </source>
</evidence>
<dbReference type="Proteomes" id="UP001231859">
    <property type="component" value="Chromosome"/>
</dbReference>
<organism evidence="6 7">
    <name type="scientific">Arsenophonus apicola</name>
    <dbReference type="NCBI Taxonomy" id="2879119"/>
    <lineage>
        <taxon>Bacteria</taxon>
        <taxon>Pseudomonadati</taxon>
        <taxon>Pseudomonadota</taxon>
        <taxon>Gammaproteobacteria</taxon>
        <taxon>Enterobacterales</taxon>
        <taxon>Morganellaceae</taxon>
        <taxon>Arsenophonus</taxon>
    </lineage>
</organism>
<gene>
    <name evidence="6" type="ORF">QG404_06235</name>
</gene>
<dbReference type="RefSeq" id="WP_280939493.1">
    <property type="nucleotide sequence ID" value="NZ_CP123759.1"/>
</dbReference>
<reference evidence="6 7" key="1">
    <citation type="submission" date="2023-04" db="EMBL/GenBank/DDBJ databases">
        <title>Genome dynamics across the evolutionary transition to endosymbiosis.</title>
        <authorList>
            <person name="Siozios S."/>
            <person name="Nadal-Jimenez P."/>
            <person name="Azagi T."/>
            <person name="Sprong H."/>
            <person name="Frost C.L."/>
            <person name="Parratt S.R."/>
            <person name="Taylor G."/>
            <person name="Brettell L."/>
            <person name="Lew K.C."/>
            <person name="Croft L."/>
            <person name="King K.C."/>
            <person name="Brockhurst M.A."/>
            <person name="Hypsa V."/>
            <person name="Novakova E."/>
            <person name="Darby A.C."/>
            <person name="Hurst G.D.D."/>
        </authorList>
    </citation>
    <scope>NUCLEOTIDE SEQUENCE [LARGE SCALE GENOMIC DNA]</scope>
    <source>
        <strain evidence="7">aApi_AU</strain>
    </source>
</reference>
<dbReference type="InterPro" id="IPR003284">
    <property type="entry name" value="Sal_SpvB"/>
</dbReference>
<protein>
    <submittedName>
        <fullName evidence="6">SpvB/TcaC N-terminal domain-containing protein</fullName>
    </submittedName>
</protein>
<evidence type="ECO:0000256" key="3">
    <source>
        <dbReference type="ARBA" id="ARBA00023026"/>
    </source>
</evidence>
<keyword evidence="3" id="KW-0843">Virulence</keyword>
<dbReference type="InterPro" id="IPR028994">
    <property type="entry name" value="Integrin_alpha_N"/>
</dbReference>
<sequence>MPDNPNNQDKLSIAPLSLPKGGGSLQGMGETIGTPGPDGMVHITLPLPISSGRGYAPSLSLNYNSGSGNSAFAIGWNIDLPSIRRQTSHGRPLYQLDDTYIGIDNEVLVVAVDQAGQPIRYQKDSWQNIKLAESYQITQYQSRIGTGSERIEYWQPVASQSSQMPFWLIFSPDGQIHCFGKSANARIFDPKEQQHIAVWLLEESVSPSGEHIFYQYQAENDQGTSEQERRQHPSATAQRYLTTVSYGNLSAYAPLYSLTDTIPPPTDWLFYLVLDYGERSNQTDKAPEFLPQQAWSMRQDPFSRYEYGFDIRTRRLCQQILMFHDLRQLQGLPYENIPPTLVRRLQLHYDQQAIVSQLIRCRQLAHDENNPLLLPPIEFDYQPFGPPPASNWQPLIEFNSMKDQQQYYLVDLYGEGTAGILYEDNYAWYYRDPIRGQLQTDEITYSPPQKLPNIPTLLNGGTLMDINGDGRLEWFVSQINIAGYYAQHPDRSWSDYIPLLAIPSELQNNQAQFADITGAGLADITLIGPKSVRFYANQRESFAAAVNCPQAPSVELPIMGRDERQLVAFSDLLGSGQQHLVSIRHNEVTCWPNLGQGLFGDPIQLSGFQQPQDSFDPKQLYLADLDGSGTTDIIYLMSDHLLIYMNQSGNSFAAPVTIPLPDGVAYDDTCQLWIADIQGLGVASLILSKPHMQQQHWRYDLASQKPYLLNRQNNNCGTDSSFYYRSSVQFWLDEKQQAIEQNKSYASHLPFPIQLLNKINQLDEITMSCFSQSVNYFHGTYDGIEREFLGFGRVDIVDSTEDATGNTDQRSMPSLLRQWFHTGNINDEVSFSSEYWQGDKQAFPAGKTRLTQYQQGQDVAIISPDEQQKFWAYRSLKGSLLRSELYGLDHAVDAENPYSVSYNRYQVRQIPAITTAKTGLAMAPMSLEQWDYNYERIAEDPLFSQNVNLAFDDNGSLIHNVAINYPRRPSSIIPPSLWLPDGAFEQSYDSQQQLLRISENQIRYHNLKTQEQWRLNIADVQRTDMITLPASDVPTEGFSLESLLNPDGILSENTPREYAGQSKIYYLAGGENKLISVPTLQALVAFTEQAEFDQLSLAAFEPVLTETEIEEYLTNAGYIKTEYLFPRPGEENKSIWVTRLNYSEYYSAERFYQPYRQRHSLLTGATDYQWDTYYCVIVSTIDAAGYFTHADYDYRFLIPYQIVDSNDNISYANFDAFGRVSSSRIWGTEEGQPAGFPPPDVVPFIAPDSIDAALTVPSPQPVAQFYFYAPEAWMKPATKEIASIVANSSSDDKQVIDEKDNINVIGYQRWLRNNKMSVDNTQLANDTERQPPYILTVTTDRYYPDVQQQQRQQINFIDGAGRSLQTALRVPAGDAYIVTKAGNLAKNKRGTAKQASTSTRWAVTGRVEYDNKGLVVRQYQPFFSNSWHYIIDDSGRDDYYADTHYYDPLGREIRTVTAKGYERRQQYYPWFTVSEDENDTAADLTN</sequence>
<evidence type="ECO:0000313" key="7">
    <source>
        <dbReference type="Proteomes" id="UP001231859"/>
    </source>
</evidence>
<keyword evidence="2" id="KW-0964">Secreted</keyword>
<evidence type="ECO:0000259" key="4">
    <source>
        <dbReference type="Pfam" id="PF12255"/>
    </source>
</evidence>
<keyword evidence="7" id="KW-1185">Reference proteome</keyword>